<dbReference type="Pfam" id="PF17101">
    <property type="entry name" value="Stealth_CR1"/>
    <property type="match status" value="1"/>
</dbReference>
<dbReference type="Proteomes" id="UP000014680">
    <property type="component" value="Unassembled WGS sequence"/>
</dbReference>
<gene>
    <name evidence="3" type="ORF">EIN_455390</name>
</gene>
<dbReference type="PANTHER" id="PTHR47452:SF2">
    <property type="entry name" value="GLYCOSYLTRANSFERASE"/>
    <property type="match status" value="1"/>
</dbReference>
<dbReference type="InterPro" id="IPR053362">
    <property type="entry name" value="RPS_phosphotransferase_WefF"/>
</dbReference>
<evidence type="ECO:0000259" key="2">
    <source>
        <dbReference type="Pfam" id="PF17101"/>
    </source>
</evidence>
<feature type="domain" description="Stealth protein CR1 conserved region 1" evidence="2">
    <location>
        <begin position="46"/>
        <end position="71"/>
    </location>
</feature>
<dbReference type="Pfam" id="PF11380">
    <property type="entry name" value="Stealth_CR2"/>
    <property type="match status" value="1"/>
</dbReference>
<dbReference type="PANTHER" id="PTHR47452">
    <property type="entry name" value="PUTATIVE-RELATED"/>
    <property type="match status" value="1"/>
</dbReference>
<feature type="non-terminal residue" evidence="3">
    <location>
        <position position="272"/>
    </location>
</feature>
<dbReference type="InterPro" id="IPR021520">
    <property type="entry name" value="Stealth_CR2"/>
</dbReference>
<feature type="domain" description="Stealth protein CR2 conserved region 2" evidence="1">
    <location>
        <begin position="77"/>
        <end position="190"/>
    </location>
</feature>
<dbReference type="EMBL" id="KB206589">
    <property type="protein sequence ID" value="ELP89719.1"/>
    <property type="molecule type" value="Genomic_DNA"/>
</dbReference>
<keyword evidence="3" id="KW-0808">Transferase</keyword>
<evidence type="ECO:0000313" key="4">
    <source>
        <dbReference type="Proteomes" id="UP000014680"/>
    </source>
</evidence>
<protein>
    <submittedName>
        <fullName evidence="3">Capsular polysaccharide phosphotransferase lcbA, putative</fullName>
    </submittedName>
</protein>
<dbReference type="GO" id="GO:0016772">
    <property type="term" value="F:transferase activity, transferring phosphorus-containing groups"/>
    <property type="evidence" value="ECO:0007669"/>
    <property type="project" value="InterPro"/>
</dbReference>
<accession>L7FM58</accession>
<organism evidence="3 4">
    <name type="scientific">Entamoeba invadens IP1</name>
    <dbReference type="NCBI Taxonomy" id="370355"/>
    <lineage>
        <taxon>Eukaryota</taxon>
        <taxon>Amoebozoa</taxon>
        <taxon>Evosea</taxon>
        <taxon>Archamoebae</taxon>
        <taxon>Mastigamoebida</taxon>
        <taxon>Entamoebidae</taxon>
        <taxon>Entamoeba</taxon>
    </lineage>
</organism>
<dbReference type="KEGG" id="eiv:EIN_455390"/>
<reference evidence="3 4" key="1">
    <citation type="submission" date="2012-10" db="EMBL/GenBank/DDBJ databases">
        <authorList>
            <person name="Zafar N."/>
            <person name="Inman J."/>
            <person name="Hall N."/>
            <person name="Lorenzi H."/>
            <person name="Caler E."/>
        </authorList>
    </citation>
    <scope>NUCLEOTIDE SEQUENCE [LARGE SCALE GENOMIC DNA]</scope>
    <source>
        <strain evidence="3 4">IP1</strain>
    </source>
</reference>
<dbReference type="VEuPathDB" id="AmoebaDB:EIN_455390"/>
<proteinExistence type="predicted"/>
<dbReference type="OrthoDB" id="26550at2759"/>
<sequence length="272" mass="32820">MTTIEQENFANQELSWYFRKHKKSTKRYTPFNSKDLENLPTECNGKIDALWLWVNGTDPTWITKLKKFTNSTYDPNKFRDYNTLLYSFRSVRKFAPYIKNYFLVTDDQVPNFLKRPLNETVYILKDGEYTLEVVSHREIINKEFLPVFSSDNLELHLHNVKNLGECFVYFNDDVLLTRPIPLNYLYHNKKVNIYITGNTGNAQLAKTRIWDNATFNTNTFINRRFMFNKEKKHYFQTHVEIIMRKSVLKLMETEFNEEYRKREINRVRKLTR</sequence>
<evidence type="ECO:0000313" key="3">
    <source>
        <dbReference type="EMBL" id="ELP89719.1"/>
    </source>
</evidence>
<dbReference type="RefSeq" id="XP_004256490.1">
    <property type="nucleotide sequence ID" value="XM_004256442.1"/>
</dbReference>
<dbReference type="GeneID" id="14888680"/>
<dbReference type="AlphaFoldDB" id="L7FM58"/>
<name>L7FM58_ENTIV</name>
<evidence type="ECO:0000259" key="1">
    <source>
        <dbReference type="Pfam" id="PF11380"/>
    </source>
</evidence>
<dbReference type="InterPro" id="IPR031358">
    <property type="entry name" value="Stealth_CR1"/>
</dbReference>
<keyword evidence="4" id="KW-1185">Reference proteome</keyword>